<organism evidence="1 2">
    <name type="scientific">Candidatus Thiomargarita nelsonii</name>
    <dbReference type="NCBI Taxonomy" id="1003181"/>
    <lineage>
        <taxon>Bacteria</taxon>
        <taxon>Pseudomonadati</taxon>
        <taxon>Pseudomonadota</taxon>
        <taxon>Gammaproteobacteria</taxon>
        <taxon>Thiotrichales</taxon>
        <taxon>Thiotrichaceae</taxon>
        <taxon>Thiomargarita</taxon>
    </lineage>
</organism>
<name>A0A176RWH5_9GAMM</name>
<gene>
    <name evidence="1" type="ORF">THIOM_004243</name>
</gene>
<reference evidence="1 2" key="1">
    <citation type="submission" date="2016-05" db="EMBL/GenBank/DDBJ databases">
        <title>Single-cell genome of chain-forming Candidatus Thiomargarita nelsonii and comparison to other large sulfur-oxidizing bacteria.</title>
        <authorList>
            <person name="Winkel M."/>
            <person name="Salman V."/>
            <person name="Woyke T."/>
            <person name="Schulz-Vogt H."/>
            <person name="Richter M."/>
            <person name="Flood B."/>
            <person name="Bailey J."/>
            <person name="Amann R."/>
            <person name="Mussmann M."/>
        </authorList>
    </citation>
    <scope>NUCLEOTIDE SEQUENCE [LARGE SCALE GENOMIC DNA]</scope>
    <source>
        <strain evidence="1 2">THI036</strain>
    </source>
</reference>
<protein>
    <submittedName>
        <fullName evidence="1">Type IV pilus assembly protein PilW</fullName>
    </submittedName>
</protein>
<keyword evidence="2" id="KW-1185">Reference proteome</keyword>
<dbReference type="AlphaFoldDB" id="A0A176RWH5"/>
<accession>A0A176RWH5</accession>
<evidence type="ECO:0000313" key="2">
    <source>
        <dbReference type="Proteomes" id="UP000076962"/>
    </source>
</evidence>
<evidence type="ECO:0000313" key="1">
    <source>
        <dbReference type="EMBL" id="OAD20079.1"/>
    </source>
</evidence>
<dbReference type="InterPro" id="IPR032092">
    <property type="entry name" value="PilW"/>
</dbReference>
<dbReference type="Proteomes" id="UP000076962">
    <property type="component" value="Unassembled WGS sequence"/>
</dbReference>
<dbReference type="EMBL" id="LUTY01002560">
    <property type="protein sequence ID" value="OAD20079.1"/>
    <property type="molecule type" value="Genomic_DNA"/>
</dbReference>
<sequence length="140" mass="16166">MTHYRQPRSLVTHRYFIATSTNGFSLFRDNNPIDDPLDTTNAEELVEGVENMQIRYGEDTNGDGVIDQYLNSDNVTDMQNVLAIRITLLLNTITERFDREPDTDTYALDPESSAYDPPEDYLRRATFTTIVKLRNINNRL</sequence>
<dbReference type="Pfam" id="PF16074">
    <property type="entry name" value="PilW"/>
    <property type="match status" value="1"/>
</dbReference>
<proteinExistence type="predicted"/>
<comment type="caution">
    <text evidence="1">The sequence shown here is derived from an EMBL/GenBank/DDBJ whole genome shotgun (WGS) entry which is preliminary data.</text>
</comment>
<dbReference type="GO" id="GO:0043683">
    <property type="term" value="P:type IV pilus assembly"/>
    <property type="evidence" value="ECO:0007669"/>
    <property type="project" value="InterPro"/>
</dbReference>